<keyword evidence="2" id="KW-1185">Reference proteome</keyword>
<protein>
    <submittedName>
        <fullName evidence="1">Uncharacterized protein</fullName>
    </submittedName>
</protein>
<accession>A0A5B0GZD6</accession>
<dbReference type="EMBL" id="VTUZ01000015">
    <property type="protein sequence ID" value="KAA1008211.1"/>
    <property type="molecule type" value="Genomic_DNA"/>
</dbReference>
<dbReference type="Proteomes" id="UP000325273">
    <property type="component" value="Unassembled WGS sequence"/>
</dbReference>
<sequence length="104" mass="11944">MNELPFFWPHRVTFDVAPNLTGIFYPSPMHSRREFHGIESFQSLFSVAPSEHLHPVLLNTRDRPVLHTICPMRVAPKALIGPCLVPDVRMFVRMDPTVEFGLFS</sequence>
<comment type="caution">
    <text evidence="1">The sequence shown here is derived from an EMBL/GenBank/DDBJ whole genome shotgun (WGS) entry which is preliminary data.</text>
</comment>
<evidence type="ECO:0000313" key="2">
    <source>
        <dbReference type="Proteomes" id="UP000325273"/>
    </source>
</evidence>
<dbReference type="RefSeq" id="WP_149672138.1">
    <property type="nucleotide sequence ID" value="NZ_VTUZ01000015.1"/>
</dbReference>
<organism evidence="1 2">
    <name type="scientific">Paraburkholderia panacisoli</name>
    <dbReference type="NCBI Taxonomy" id="2603818"/>
    <lineage>
        <taxon>Bacteria</taxon>
        <taxon>Pseudomonadati</taxon>
        <taxon>Pseudomonadota</taxon>
        <taxon>Betaproteobacteria</taxon>
        <taxon>Burkholderiales</taxon>
        <taxon>Burkholderiaceae</taxon>
        <taxon>Paraburkholderia</taxon>
    </lineage>
</organism>
<proteinExistence type="predicted"/>
<reference evidence="1 2" key="1">
    <citation type="submission" date="2019-08" db="EMBL/GenBank/DDBJ databases">
        <title>Paraburkholderia sp. DCY113.</title>
        <authorList>
            <person name="Kang J."/>
        </authorList>
    </citation>
    <scope>NUCLEOTIDE SEQUENCE [LARGE SCALE GENOMIC DNA]</scope>
    <source>
        <strain evidence="1 2">DCY113</strain>
    </source>
</reference>
<dbReference type="AlphaFoldDB" id="A0A5B0GZD6"/>
<name>A0A5B0GZD6_9BURK</name>
<gene>
    <name evidence="1" type="ORF">FVF58_23005</name>
</gene>
<evidence type="ECO:0000313" key="1">
    <source>
        <dbReference type="EMBL" id="KAA1008211.1"/>
    </source>
</evidence>